<evidence type="ECO:0000256" key="8">
    <source>
        <dbReference type="PROSITE-ProRule" id="PRU00175"/>
    </source>
</evidence>
<dbReference type="InterPro" id="IPR013083">
    <property type="entry name" value="Znf_RING/FYVE/PHD"/>
</dbReference>
<organism evidence="11 12">
    <name type="scientific">Parasponia andersonii</name>
    <name type="common">Sponia andersonii</name>
    <dbReference type="NCBI Taxonomy" id="3476"/>
    <lineage>
        <taxon>Eukaryota</taxon>
        <taxon>Viridiplantae</taxon>
        <taxon>Streptophyta</taxon>
        <taxon>Embryophyta</taxon>
        <taxon>Tracheophyta</taxon>
        <taxon>Spermatophyta</taxon>
        <taxon>Magnoliopsida</taxon>
        <taxon>eudicotyledons</taxon>
        <taxon>Gunneridae</taxon>
        <taxon>Pentapetalae</taxon>
        <taxon>rosids</taxon>
        <taxon>fabids</taxon>
        <taxon>Rosales</taxon>
        <taxon>Cannabaceae</taxon>
        <taxon>Parasponia</taxon>
    </lineage>
</organism>
<evidence type="ECO:0000313" key="11">
    <source>
        <dbReference type="EMBL" id="PON78999.1"/>
    </source>
</evidence>
<dbReference type="InterPro" id="IPR053238">
    <property type="entry name" value="RING-H2_zinc_finger"/>
</dbReference>
<keyword evidence="3" id="KW-0479">Metal-binding</keyword>
<evidence type="ECO:0000256" key="4">
    <source>
        <dbReference type="ARBA" id="ARBA00022771"/>
    </source>
</evidence>
<dbReference type="UniPathway" id="UPA00143"/>
<evidence type="ECO:0000256" key="1">
    <source>
        <dbReference type="ARBA" id="ARBA00000900"/>
    </source>
</evidence>
<dbReference type="Pfam" id="PF13639">
    <property type="entry name" value="zf-RING_2"/>
    <property type="match status" value="1"/>
</dbReference>
<keyword evidence="9" id="KW-1133">Transmembrane helix</keyword>
<evidence type="ECO:0000259" key="10">
    <source>
        <dbReference type="PROSITE" id="PS50089"/>
    </source>
</evidence>
<dbReference type="Gene3D" id="3.30.40.10">
    <property type="entry name" value="Zinc/RING finger domain, C3HC4 (zinc finger)"/>
    <property type="match status" value="1"/>
</dbReference>
<evidence type="ECO:0000256" key="5">
    <source>
        <dbReference type="ARBA" id="ARBA00022786"/>
    </source>
</evidence>
<evidence type="ECO:0000256" key="3">
    <source>
        <dbReference type="ARBA" id="ARBA00022723"/>
    </source>
</evidence>
<dbReference type="Proteomes" id="UP000237105">
    <property type="component" value="Unassembled WGS sequence"/>
</dbReference>
<proteinExistence type="inferred from homology"/>
<evidence type="ECO:0000256" key="2">
    <source>
        <dbReference type="ARBA" id="ARBA00012483"/>
    </source>
</evidence>
<evidence type="ECO:0000256" key="7">
    <source>
        <dbReference type="ARBA" id="ARBA00024209"/>
    </source>
</evidence>
<dbReference type="InterPro" id="IPR001841">
    <property type="entry name" value="Znf_RING"/>
</dbReference>
<dbReference type="EC" id="2.3.2.27" evidence="2"/>
<reference evidence="12" key="1">
    <citation type="submission" date="2016-06" db="EMBL/GenBank/DDBJ databases">
        <title>Parallel loss of symbiosis genes in relatives of nitrogen-fixing non-legume Parasponia.</title>
        <authorList>
            <person name="Van Velzen R."/>
            <person name="Holmer R."/>
            <person name="Bu F."/>
            <person name="Rutten L."/>
            <person name="Van Zeijl A."/>
            <person name="Liu W."/>
            <person name="Santuari L."/>
            <person name="Cao Q."/>
            <person name="Sharma T."/>
            <person name="Shen D."/>
            <person name="Roswanjaya Y."/>
            <person name="Wardhani T."/>
            <person name="Kalhor M.S."/>
            <person name="Jansen J."/>
            <person name="Van den Hoogen J."/>
            <person name="Gungor B."/>
            <person name="Hartog M."/>
            <person name="Hontelez J."/>
            <person name="Verver J."/>
            <person name="Yang W.-C."/>
            <person name="Schijlen E."/>
            <person name="Repin R."/>
            <person name="Schilthuizen M."/>
            <person name="Schranz E."/>
            <person name="Heidstra R."/>
            <person name="Miyata K."/>
            <person name="Fedorova E."/>
            <person name="Kohlen W."/>
            <person name="Bisseling T."/>
            <person name="Smit S."/>
            <person name="Geurts R."/>
        </authorList>
    </citation>
    <scope>NUCLEOTIDE SEQUENCE [LARGE SCALE GENOMIC DNA]</scope>
    <source>
        <strain evidence="12">cv. WU1-14</strain>
    </source>
</reference>
<name>A0A2P5E0D7_PARAD</name>
<comment type="catalytic activity">
    <reaction evidence="1">
        <text>S-ubiquitinyl-[E2 ubiquitin-conjugating enzyme]-L-cysteine + [acceptor protein]-L-lysine = [E2 ubiquitin-conjugating enzyme]-L-cysteine + N(6)-ubiquitinyl-[acceptor protein]-L-lysine.</text>
        <dbReference type="EC" id="2.3.2.27"/>
    </reaction>
</comment>
<dbReference type="GO" id="GO:0016567">
    <property type="term" value="P:protein ubiquitination"/>
    <property type="evidence" value="ECO:0007669"/>
    <property type="project" value="UniProtKB-UniPathway"/>
</dbReference>
<feature type="domain" description="RING-type" evidence="10">
    <location>
        <begin position="114"/>
        <end position="156"/>
    </location>
</feature>
<feature type="transmembrane region" description="Helical" evidence="9">
    <location>
        <begin position="30"/>
        <end position="50"/>
    </location>
</feature>
<sequence>MRSASEETQPLQWHYTVLDDRNFEIRGRTLFFVIVVFSVLLVVTLLFLYARWVCRYRHATTFPAPATSHAQRAPLAPSQGLDAAAIMGLPIVLHQSGDPGDEAGPGRVSDPAECCICLGVFEDGEKLKVLPQCCHCYHPECVDRWLSTQSSCPLCRASLRVDPAVPKIVVVE</sequence>
<accession>A0A2P5E0D7</accession>
<dbReference type="PANTHER" id="PTHR14155">
    <property type="entry name" value="RING FINGER DOMAIN-CONTAINING"/>
    <property type="match status" value="1"/>
</dbReference>
<gene>
    <name evidence="11" type="ORF">PanWU01x14_015000</name>
</gene>
<dbReference type="SMART" id="SM00184">
    <property type="entry name" value="RING"/>
    <property type="match status" value="1"/>
</dbReference>
<dbReference type="GO" id="GO:0008270">
    <property type="term" value="F:zinc ion binding"/>
    <property type="evidence" value="ECO:0007669"/>
    <property type="project" value="UniProtKB-KW"/>
</dbReference>
<evidence type="ECO:0000256" key="6">
    <source>
        <dbReference type="ARBA" id="ARBA00022833"/>
    </source>
</evidence>
<keyword evidence="9" id="KW-0812">Transmembrane</keyword>
<dbReference type="PROSITE" id="PS50089">
    <property type="entry name" value="ZF_RING_2"/>
    <property type="match status" value="1"/>
</dbReference>
<protein>
    <recommendedName>
        <fullName evidence="2">RING-type E3 ubiquitin transferase</fullName>
        <ecNumber evidence="2">2.3.2.27</ecNumber>
    </recommendedName>
</protein>
<dbReference type="OrthoDB" id="8062037at2759"/>
<dbReference type="SUPFAM" id="SSF57850">
    <property type="entry name" value="RING/U-box"/>
    <property type="match status" value="1"/>
</dbReference>
<keyword evidence="5" id="KW-0833">Ubl conjugation pathway</keyword>
<dbReference type="GO" id="GO:0061630">
    <property type="term" value="F:ubiquitin protein ligase activity"/>
    <property type="evidence" value="ECO:0007669"/>
    <property type="project" value="UniProtKB-EC"/>
</dbReference>
<keyword evidence="12" id="KW-1185">Reference proteome</keyword>
<keyword evidence="6" id="KW-0862">Zinc</keyword>
<dbReference type="PANTHER" id="PTHR14155:SF632">
    <property type="entry name" value="RING-H2 FINGER PROTEIN ATL17-RELATED"/>
    <property type="match status" value="1"/>
</dbReference>
<evidence type="ECO:0000313" key="12">
    <source>
        <dbReference type="Proteomes" id="UP000237105"/>
    </source>
</evidence>
<comment type="caution">
    <text evidence="11">The sequence shown here is derived from an EMBL/GenBank/DDBJ whole genome shotgun (WGS) entry which is preliminary data.</text>
</comment>
<keyword evidence="4 8" id="KW-0863">Zinc-finger</keyword>
<comment type="similarity">
    <text evidence="7">Belongs to the RING-type zinc finger family. ATL subfamily.</text>
</comment>
<dbReference type="AlphaFoldDB" id="A0A2P5E0D7"/>
<keyword evidence="9" id="KW-0472">Membrane</keyword>
<evidence type="ECO:0000256" key="9">
    <source>
        <dbReference type="SAM" id="Phobius"/>
    </source>
</evidence>
<dbReference type="EMBL" id="JXTB01000006">
    <property type="protein sequence ID" value="PON78999.1"/>
    <property type="molecule type" value="Genomic_DNA"/>
</dbReference>